<dbReference type="PANTHER" id="PTHR33169">
    <property type="entry name" value="PADR-FAMILY TRANSCRIPTIONAL REGULATOR"/>
    <property type="match status" value="1"/>
</dbReference>
<dbReference type="PANTHER" id="PTHR33169:SF14">
    <property type="entry name" value="TRANSCRIPTIONAL REGULATOR RV3488"/>
    <property type="match status" value="1"/>
</dbReference>
<keyword evidence="3" id="KW-1185">Reference proteome</keyword>
<sequence>MCHNLVVSQGNWPSGWLRGVIELAVLAIAAEGETYGYVLGARLAEAGLGTIKGGTLYPILNRLEDSGALTAEWRQGDGGPGRKFYRMTDEGLARLSLERQQWLSFSGRVTSIINPEGHTK</sequence>
<dbReference type="InterPro" id="IPR036390">
    <property type="entry name" value="WH_DNA-bd_sf"/>
</dbReference>
<name>A0A7D7LPQ7_9ACTN</name>
<accession>A0A7D7LPQ7</accession>
<protein>
    <submittedName>
        <fullName evidence="2">PadR family transcriptional regulator</fullName>
    </submittedName>
</protein>
<dbReference type="AlphaFoldDB" id="A0A7D7LPQ7"/>
<dbReference type="InterPro" id="IPR005149">
    <property type="entry name" value="Tscrpt_reg_PadR_N"/>
</dbReference>
<organism evidence="2 3">
    <name type="scientific">Gordonia jinghuaiqii</name>
    <dbReference type="NCBI Taxonomy" id="2758710"/>
    <lineage>
        <taxon>Bacteria</taxon>
        <taxon>Bacillati</taxon>
        <taxon>Actinomycetota</taxon>
        <taxon>Actinomycetes</taxon>
        <taxon>Mycobacteriales</taxon>
        <taxon>Gordoniaceae</taxon>
        <taxon>Gordonia</taxon>
    </lineage>
</organism>
<feature type="domain" description="Transcription regulator PadR N-terminal" evidence="1">
    <location>
        <begin position="25"/>
        <end position="95"/>
    </location>
</feature>
<proteinExistence type="predicted"/>
<dbReference type="EMBL" id="CP059491">
    <property type="protein sequence ID" value="QMT00265.1"/>
    <property type="molecule type" value="Genomic_DNA"/>
</dbReference>
<dbReference type="InterPro" id="IPR052509">
    <property type="entry name" value="Metal_resp_DNA-bind_regulator"/>
</dbReference>
<gene>
    <name evidence="2" type="ORF">H1R19_15195</name>
</gene>
<dbReference type="InterPro" id="IPR036388">
    <property type="entry name" value="WH-like_DNA-bd_sf"/>
</dbReference>
<evidence type="ECO:0000259" key="1">
    <source>
        <dbReference type="Pfam" id="PF03551"/>
    </source>
</evidence>
<dbReference type="Pfam" id="PF03551">
    <property type="entry name" value="PadR"/>
    <property type="match status" value="1"/>
</dbReference>
<evidence type="ECO:0000313" key="2">
    <source>
        <dbReference type="EMBL" id="QMT00265.1"/>
    </source>
</evidence>
<reference evidence="3" key="1">
    <citation type="submission" date="2020-07" db="EMBL/GenBank/DDBJ databases">
        <title>novel species isolated from the respiratory tract of Marmot.</title>
        <authorList>
            <person name="Zhang G."/>
        </authorList>
    </citation>
    <scope>NUCLEOTIDE SEQUENCE [LARGE SCALE GENOMIC DNA]</scope>
    <source>
        <strain evidence="3">686</strain>
    </source>
</reference>
<dbReference type="KEGG" id="gji:H1R19_15195"/>
<dbReference type="Gene3D" id="1.10.10.10">
    <property type="entry name" value="Winged helix-like DNA-binding domain superfamily/Winged helix DNA-binding domain"/>
    <property type="match status" value="1"/>
</dbReference>
<evidence type="ECO:0000313" key="3">
    <source>
        <dbReference type="Proteomes" id="UP000515663"/>
    </source>
</evidence>
<dbReference type="Proteomes" id="UP000515663">
    <property type="component" value="Chromosome"/>
</dbReference>
<dbReference type="SUPFAM" id="SSF46785">
    <property type="entry name" value="Winged helix' DNA-binding domain"/>
    <property type="match status" value="1"/>
</dbReference>